<name>A0ABS1EBJ9_9BURK</name>
<sequence length="167" mass="18529">MDANTKTLLIIWHSRTHAARLAAQAAHDSACKIRQELDQQDEIIMVHANEVTLDQLLQANAYLFCAPENLASLSGAMKEFFDRFYYDLLDKVEGRPYSAIITAGSDGQGALRQLQRICTGWRLNEKVPPIILNTASQTKEEILAPKTLSAKQLAQAAEVGGTLYAWL</sequence>
<protein>
    <submittedName>
        <fullName evidence="2">Flavodoxin family protein</fullName>
    </submittedName>
</protein>
<evidence type="ECO:0000313" key="3">
    <source>
        <dbReference type="Proteomes" id="UP000635316"/>
    </source>
</evidence>
<evidence type="ECO:0000259" key="1">
    <source>
        <dbReference type="Pfam" id="PF03358"/>
    </source>
</evidence>
<accession>A0ABS1EBJ9</accession>
<organism evidence="2 3">
    <name type="scientific">Advenella mandrilli</name>
    <dbReference type="NCBI Taxonomy" id="2800330"/>
    <lineage>
        <taxon>Bacteria</taxon>
        <taxon>Pseudomonadati</taxon>
        <taxon>Pseudomonadota</taxon>
        <taxon>Betaproteobacteria</taxon>
        <taxon>Burkholderiales</taxon>
        <taxon>Alcaligenaceae</taxon>
    </lineage>
</organism>
<evidence type="ECO:0000313" key="2">
    <source>
        <dbReference type="EMBL" id="MBK1780969.1"/>
    </source>
</evidence>
<gene>
    <name evidence="2" type="ORF">JHL22_07050</name>
</gene>
<dbReference type="Gene3D" id="3.40.50.360">
    <property type="match status" value="1"/>
</dbReference>
<comment type="caution">
    <text evidence="2">The sequence shown here is derived from an EMBL/GenBank/DDBJ whole genome shotgun (WGS) entry which is preliminary data.</text>
</comment>
<dbReference type="EMBL" id="JAENGP010000007">
    <property type="protein sequence ID" value="MBK1780969.1"/>
    <property type="molecule type" value="Genomic_DNA"/>
</dbReference>
<dbReference type="RefSeq" id="WP_200235391.1">
    <property type="nucleotide sequence ID" value="NZ_JAENGP010000007.1"/>
</dbReference>
<dbReference type="Pfam" id="PF03358">
    <property type="entry name" value="FMN_red"/>
    <property type="match status" value="1"/>
</dbReference>
<proteinExistence type="predicted"/>
<keyword evidence="3" id="KW-1185">Reference proteome</keyword>
<dbReference type="SUPFAM" id="SSF52218">
    <property type="entry name" value="Flavoproteins"/>
    <property type="match status" value="1"/>
</dbReference>
<dbReference type="Proteomes" id="UP000635316">
    <property type="component" value="Unassembled WGS sequence"/>
</dbReference>
<feature type="domain" description="NADPH-dependent FMN reductase-like" evidence="1">
    <location>
        <begin position="52"/>
        <end position="119"/>
    </location>
</feature>
<dbReference type="InterPro" id="IPR005025">
    <property type="entry name" value="FMN_Rdtase-like_dom"/>
</dbReference>
<dbReference type="InterPro" id="IPR029039">
    <property type="entry name" value="Flavoprotein-like_sf"/>
</dbReference>
<reference evidence="2 3" key="1">
    <citation type="submission" date="2020-12" db="EMBL/GenBank/DDBJ databases">
        <authorList>
            <person name="Lu T."/>
            <person name="Wang Q."/>
            <person name="Han X."/>
        </authorList>
    </citation>
    <scope>NUCLEOTIDE SEQUENCE [LARGE SCALE GENOMIC DNA]</scope>
    <source>
        <strain evidence="2 3">WQ 585</strain>
    </source>
</reference>